<dbReference type="Proteomes" id="UP000823561">
    <property type="component" value="Chromosome 23"/>
</dbReference>
<dbReference type="EMBL" id="JADWDJ010000023">
    <property type="protein sequence ID" value="KAG5262127.1"/>
    <property type="molecule type" value="Genomic_DNA"/>
</dbReference>
<protein>
    <submittedName>
        <fullName evidence="1">Uncharacterized protein</fullName>
    </submittedName>
</protein>
<sequence length="238" mass="27267">MEVRGEVRGESGCFMGAMRALLNTIRNRLRPKRKRQRTKNYRICHNSAMAKIKRRKLKKQLTTGLNIKLSKPNHVAKGTSMRAFQERRKPRWVLQTREDLQPAEPASDPNTENTLAREDLNPAELASEVANIDITQPGEVLQPVELDLLADEPASWVVANAQMWREMTRQDGPVLSDMPIMHCLGLIHRQLCRRDLTGQDRVAIMYSGPFSFLVPSEWALDHLMSGEQDSRPYTMAFY</sequence>
<organism evidence="1 2">
    <name type="scientific">Alosa alosa</name>
    <name type="common">allis shad</name>
    <dbReference type="NCBI Taxonomy" id="278164"/>
    <lineage>
        <taxon>Eukaryota</taxon>
        <taxon>Metazoa</taxon>
        <taxon>Chordata</taxon>
        <taxon>Craniata</taxon>
        <taxon>Vertebrata</taxon>
        <taxon>Euteleostomi</taxon>
        <taxon>Actinopterygii</taxon>
        <taxon>Neopterygii</taxon>
        <taxon>Teleostei</taxon>
        <taxon>Clupei</taxon>
        <taxon>Clupeiformes</taxon>
        <taxon>Clupeoidei</taxon>
        <taxon>Clupeidae</taxon>
        <taxon>Alosa</taxon>
    </lineage>
</organism>
<reference evidence="1" key="1">
    <citation type="submission" date="2020-10" db="EMBL/GenBank/DDBJ databases">
        <title>Chromosome-scale genome assembly of the Allis shad, Alosa alosa.</title>
        <authorList>
            <person name="Margot Z."/>
            <person name="Christophe K."/>
            <person name="Cabau C."/>
            <person name="Louis A."/>
            <person name="Berthelot C."/>
            <person name="Parey E."/>
            <person name="Roest Crollius H."/>
            <person name="Montfort J."/>
            <person name="Robinson-Rechavi M."/>
            <person name="Bucao C."/>
            <person name="Bouchez O."/>
            <person name="Gislard M."/>
            <person name="Lluch J."/>
            <person name="Milhes M."/>
            <person name="Lampietro C."/>
            <person name="Lopez Roques C."/>
            <person name="Donnadieu C."/>
            <person name="Braasch I."/>
            <person name="Desvignes T."/>
            <person name="Postlethwait J."/>
            <person name="Bobe J."/>
            <person name="Guiguen Y."/>
        </authorList>
    </citation>
    <scope>NUCLEOTIDE SEQUENCE</scope>
    <source>
        <strain evidence="1">M-15738</strain>
        <tissue evidence="1">Blood</tissue>
    </source>
</reference>
<gene>
    <name evidence="1" type="ORF">AALO_G00292510</name>
</gene>
<evidence type="ECO:0000313" key="1">
    <source>
        <dbReference type="EMBL" id="KAG5262127.1"/>
    </source>
</evidence>
<accession>A0AAV6FKE6</accession>
<evidence type="ECO:0000313" key="2">
    <source>
        <dbReference type="Proteomes" id="UP000823561"/>
    </source>
</evidence>
<name>A0AAV6FKE6_9TELE</name>
<keyword evidence="2" id="KW-1185">Reference proteome</keyword>
<dbReference type="AlphaFoldDB" id="A0AAV6FKE6"/>
<proteinExistence type="predicted"/>
<comment type="caution">
    <text evidence="1">The sequence shown here is derived from an EMBL/GenBank/DDBJ whole genome shotgun (WGS) entry which is preliminary data.</text>
</comment>